<dbReference type="Pfam" id="PF13205">
    <property type="entry name" value="Big_5"/>
    <property type="match status" value="1"/>
</dbReference>
<dbReference type="Proteomes" id="UP000184028">
    <property type="component" value="Unassembled WGS sequence"/>
</dbReference>
<name>A0A1M7DP33_9FLAO</name>
<gene>
    <name evidence="3" type="ORF">SAMN05444484_102659</name>
</gene>
<sequence length="570" mass="65824">MQSNSETIMLKNNFRYISFLLALLMMSCAKRGSITGGLKDTLAPVLKFSSPKNMTTNFKGNEIILGFDEYIKLKNLNKQLIISPPMKHEPLILPTTATKVLTIKIKDTLQPNTTYSFNFGQSIADNNEGNAINQFKYIFSTGPYIDSLSISGQIKDAYEKNVDNFVSVMLYEINDTFKDSVIYKQSPRYITNTLDSLRTFKLENLKAGKYLLMALKDKGANNRFNPKDDKIGFIKHYITIPNDTVFELELFKETLPLKTLKPIQASGNRLYLPYEGKQDFKTSKPKIVLKNHNDILETIVTQFPKKDSLQVWFKPIKADSLSMEVTAPNYDKKFNFKIKDQKKDTLNITAVQNGIINFRERFTLESATPLVKFDKSKIKLVNKDSVAVDFKTEYDEFEQKLYIDFKKEPVEKYNFTFLPGALTDFYEKSNDTLVYKLSTKEYADYGNLVLNLQNVKRFPIIVEATNAKGDVVYASDYSEGKTKIEFNLLVPDKFTIRIIYDDNKNKKYDSGSYLNKTYAEEVFYYQTPVDVRTNWDVDQNIDLSVPFNPEVEKKLDKKKKKDDEKKRKAF</sequence>
<evidence type="ECO:0000259" key="2">
    <source>
        <dbReference type="Pfam" id="PF13205"/>
    </source>
</evidence>
<evidence type="ECO:0000313" key="4">
    <source>
        <dbReference type="Proteomes" id="UP000184028"/>
    </source>
</evidence>
<proteinExistence type="predicted"/>
<feature type="domain" description="SbsA Ig-like" evidence="2">
    <location>
        <begin position="40"/>
        <end position="141"/>
    </location>
</feature>
<accession>A0A1M7DP33</accession>
<organism evidence="3 4">
    <name type="scientific">Flavobacterium chilense</name>
    <dbReference type="NCBI Taxonomy" id="946677"/>
    <lineage>
        <taxon>Bacteria</taxon>
        <taxon>Pseudomonadati</taxon>
        <taxon>Bacteroidota</taxon>
        <taxon>Flavobacteriia</taxon>
        <taxon>Flavobacteriales</taxon>
        <taxon>Flavobacteriaceae</taxon>
        <taxon>Flavobacterium</taxon>
    </lineage>
</organism>
<dbReference type="STRING" id="946677.SAMN05444484_102659"/>
<evidence type="ECO:0000256" key="1">
    <source>
        <dbReference type="ARBA" id="ARBA00022729"/>
    </source>
</evidence>
<reference evidence="4" key="1">
    <citation type="submission" date="2016-11" db="EMBL/GenBank/DDBJ databases">
        <authorList>
            <person name="Varghese N."/>
            <person name="Submissions S."/>
        </authorList>
    </citation>
    <scope>NUCLEOTIDE SEQUENCE [LARGE SCALE GENOMIC DNA]</scope>
    <source>
        <strain evidence="4">DSM 24724</strain>
    </source>
</reference>
<dbReference type="AlphaFoldDB" id="A0A1M7DP33"/>
<evidence type="ECO:0000313" key="3">
    <source>
        <dbReference type="EMBL" id="SHL81240.1"/>
    </source>
</evidence>
<keyword evidence="1" id="KW-0732">Signal</keyword>
<protein>
    <submittedName>
        <fullName evidence="3">Ig-like domain-containing protein</fullName>
    </submittedName>
</protein>
<dbReference type="EMBL" id="FRBT01000002">
    <property type="protein sequence ID" value="SHL81240.1"/>
    <property type="molecule type" value="Genomic_DNA"/>
</dbReference>
<dbReference type="InterPro" id="IPR032812">
    <property type="entry name" value="SbsA_Ig"/>
</dbReference>
<keyword evidence="4" id="KW-1185">Reference proteome</keyword>